<dbReference type="PROSITE" id="PS01124">
    <property type="entry name" value="HTH_ARAC_FAMILY_2"/>
    <property type="match status" value="1"/>
</dbReference>
<evidence type="ECO:0000256" key="7">
    <source>
        <dbReference type="ARBA" id="ARBA00023163"/>
    </source>
</evidence>
<dbReference type="PROSITE" id="PS50110">
    <property type="entry name" value="RESPONSE_REGULATORY"/>
    <property type="match status" value="1"/>
</dbReference>
<accession>A0ABW0HY05</accession>
<evidence type="ECO:0000256" key="3">
    <source>
        <dbReference type="ARBA" id="ARBA00022553"/>
    </source>
</evidence>
<dbReference type="EMBL" id="JBHSMI010000029">
    <property type="protein sequence ID" value="MFC5405170.1"/>
    <property type="molecule type" value="Genomic_DNA"/>
</dbReference>
<comment type="caution">
    <text evidence="11">The sequence shown here is derived from an EMBL/GenBank/DDBJ whole genome shotgun (WGS) entry which is preliminary data.</text>
</comment>
<keyword evidence="7" id="KW-0804">Transcription</keyword>
<dbReference type="SMART" id="SM00448">
    <property type="entry name" value="REC"/>
    <property type="match status" value="1"/>
</dbReference>
<sequence length="538" mass="61405">MYKVMIVDDEYYVRMDLRMMIDWAGHGFQLTEDAVDGQDALDKIHQCRPDIVLLDIGMPGMNGITLLSRLKESQFQGQIVILSCHDDFNYVKDALLLGAQDYLLKHTLEPDILEKTLEDVVGKLEGNRQRNEQVIKWKHLEAQSLQMERNQFFGQLLHGYAAANRNSIAERLNRLELRFSLTHSVVMIVKIHEEPSAQNRGQSSEPVRAQVAEEINRTYLNADAGYCYAAEDGELVLILGFESVPSFLYLQNSLHEQSNGILALIRERFGLGASIGISGHCSSTEHIADYYLQAKAAIAGVYFIGKNRIIPYSEVSDYSRKPSKSFKEYEELLLRERRDPLEIAGVVEEICNGIIEQKVSLEEAKAFYFEFVSFIKKQQRDYGISEQELFETGRSPYEALNGMETAEEAKIYLTKVMLRLSELLPIGSSGKYRPEIAQAIAYMKNHYAGDLSLEVVASTVNMNSTYFSNLFKKETGQNFVAFLQRIRLEKAKALLRTTHDKVYDIASQVGIDNYHYFCKAFKQFSGMTPIQYRTKEKQ</sequence>
<proteinExistence type="predicted"/>
<feature type="domain" description="Response regulatory" evidence="10">
    <location>
        <begin position="3"/>
        <end position="120"/>
    </location>
</feature>
<dbReference type="CDD" id="cd17536">
    <property type="entry name" value="REC_YesN-like"/>
    <property type="match status" value="1"/>
</dbReference>
<dbReference type="InterPro" id="IPR041522">
    <property type="entry name" value="CdaR_GGDEF"/>
</dbReference>
<dbReference type="RefSeq" id="WP_378136189.1">
    <property type="nucleotide sequence ID" value="NZ_JBHSMI010000029.1"/>
</dbReference>
<dbReference type="SMART" id="SM00342">
    <property type="entry name" value="HTH_ARAC"/>
    <property type="match status" value="1"/>
</dbReference>
<keyword evidence="3 8" id="KW-0597">Phosphoprotein</keyword>
<evidence type="ECO:0000313" key="12">
    <source>
        <dbReference type="Proteomes" id="UP001596113"/>
    </source>
</evidence>
<dbReference type="PROSITE" id="PS00041">
    <property type="entry name" value="HTH_ARAC_FAMILY_1"/>
    <property type="match status" value="1"/>
</dbReference>
<dbReference type="InterPro" id="IPR011006">
    <property type="entry name" value="CheY-like_superfamily"/>
</dbReference>
<evidence type="ECO:0000256" key="5">
    <source>
        <dbReference type="ARBA" id="ARBA00023015"/>
    </source>
</evidence>
<dbReference type="InterPro" id="IPR001789">
    <property type="entry name" value="Sig_transdc_resp-reg_receiver"/>
</dbReference>
<feature type="domain" description="HTH araC/xylS-type" evidence="9">
    <location>
        <begin position="437"/>
        <end position="535"/>
    </location>
</feature>
<feature type="modified residue" description="4-aspartylphosphate" evidence="8">
    <location>
        <position position="55"/>
    </location>
</feature>
<dbReference type="SUPFAM" id="SSF46689">
    <property type="entry name" value="Homeodomain-like"/>
    <property type="match status" value="2"/>
</dbReference>
<dbReference type="InterPro" id="IPR051552">
    <property type="entry name" value="HptR"/>
</dbReference>
<dbReference type="Gene3D" id="1.10.10.60">
    <property type="entry name" value="Homeodomain-like"/>
    <property type="match status" value="2"/>
</dbReference>
<evidence type="ECO:0000256" key="4">
    <source>
        <dbReference type="ARBA" id="ARBA00023012"/>
    </source>
</evidence>
<dbReference type="PANTHER" id="PTHR42713">
    <property type="entry name" value="HISTIDINE KINASE-RELATED"/>
    <property type="match status" value="1"/>
</dbReference>
<evidence type="ECO:0000259" key="10">
    <source>
        <dbReference type="PROSITE" id="PS50110"/>
    </source>
</evidence>
<gene>
    <name evidence="11" type="ORF">ACFPOF_20720</name>
</gene>
<dbReference type="Proteomes" id="UP001596113">
    <property type="component" value="Unassembled WGS sequence"/>
</dbReference>
<name>A0ABW0HY05_9BACL</name>
<comment type="subcellular location">
    <subcellularLocation>
        <location evidence="1">Cytoplasm</location>
    </subcellularLocation>
</comment>
<dbReference type="Gene3D" id="3.40.50.2300">
    <property type="match status" value="1"/>
</dbReference>
<dbReference type="InterPro" id="IPR018062">
    <property type="entry name" value="HTH_AraC-typ_CS"/>
</dbReference>
<dbReference type="InterPro" id="IPR018060">
    <property type="entry name" value="HTH_AraC"/>
</dbReference>
<evidence type="ECO:0000259" key="9">
    <source>
        <dbReference type="PROSITE" id="PS01124"/>
    </source>
</evidence>
<dbReference type="InterPro" id="IPR009057">
    <property type="entry name" value="Homeodomain-like_sf"/>
</dbReference>
<dbReference type="PANTHER" id="PTHR42713:SF3">
    <property type="entry name" value="TRANSCRIPTIONAL REGULATORY PROTEIN HPTR"/>
    <property type="match status" value="1"/>
</dbReference>
<protein>
    <submittedName>
        <fullName evidence="11">Response regulator</fullName>
    </submittedName>
</protein>
<evidence type="ECO:0000256" key="6">
    <source>
        <dbReference type="ARBA" id="ARBA00023125"/>
    </source>
</evidence>
<organism evidence="11 12">
    <name type="scientific">Cohnella soli</name>
    <dbReference type="NCBI Taxonomy" id="425005"/>
    <lineage>
        <taxon>Bacteria</taxon>
        <taxon>Bacillati</taxon>
        <taxon>Bacillota</taxon>
        <taxon>Bacilli</taxon>
        <taxon>Bacillales</taxon>
        <taxon>Paenibacillaceae</taxon>
        <taxon>Cohnella</taxon>
    </lineage>
</organism>
<keyword evidence="2" id="KW-0963">Cytoplasm</keyword>
<dbReference type="Pfam" id="PF12833">
    <property type="entry name" value="HTH_18"/>
    <property type="match status" value="1"/>
</dbReference>
<dbReference type="Pfam" id="PF17853">
    <property type="entry name" value="GGDEF_2"/>
    <property type="match status" value="1"/>
</dbReference>
<evidence type="ECO:0000256" key="1">
    <source>
        <dbReference type="ARBA" id="ARBA00004496"/>
    </source>
</evidence>
<keyword evidence="4" id="KW-0902">Two-component regulatory system</keyword>
<dbReference type="SUPFAM" id="SSF52172">
    <property type="entry name" value="CheY-like"/>
    <property type="match status" value="1"/>
</dbReference>
<keyword evidence="5" id="KW-0805">Transcription regulation</keyword>
<reference evidence="12" key="1">
    <citation type="journal article" date="2019" name="Int. J. Syst. Evol. Microbiol.">
        <title>The Global Catalogue of Microorganisms (GCM) 10K type strain sequencing project: providing services to taxonomists for standard genome sequencing and annotation.</title>
        <authorList>
            <consortium name="The Broad Institute Genomics Platform"/>
            <consortium name="The Broad Institute Genome Sequencing Center for Infectious Disease"/>
            <person name="Wu L."/>
            <person name="Ma J."/>
        </authorList>
    </citation>
    <scope>NUCLEOTIDE SEQUENCE [LARGE SCALE GENOMIC DNA]</scope>
    <source>
        <strain evidence="12">CGMCC 1.18575</strain>
    </source>
</reference>
<evidence type="ECO:0000256" key="2">
    <source>
        <dbReference type="ARBA" id="ARBA00022490"/>
    </source>
</evidence>
<keyword evidence="12" id="KW-1185">Reference proteome</keyword>
<evidence type="ECO:0000256" key="8">
    <source>
        <dbReference type="PROSITE-ProRule" id="PRU00169"/>
    </source>
</evidence>
<keyword evidence="6" id="KW-0238">DNA-binding</keyword>
<evidence type="ECO:0000313" key="11">
    <source>
        <dbReference type="EMBL" id="MFC5405170.1"/>
    </source>
</evidence>
<dbReference type="Pfam" id="PF00072">
    <property type="entry name" value="Response_reg"/>
    <property type="match status" value="1"/>
</dbReference>